<dbReference type="Pfam" id="PF00324">
    <property type="entry name" value="AA_permease"/>
    <property type="match status" value="1"/>
</dbReference>
<evidence type="ECO:0000256" key="3">
    <source>
        <dbReference type="ARBA" id="ARBA00022692"/>
    </source>
</evidence>
<dbReference type="GO" id="GO:0005634">
    <property type="term" value="C:nucleus"/>
    <property type="evidence" value="ECO:0007669"/>
    <property type="project" value="UniProtKB-SubCell"/>
</dbReference>
<keyword evidence="7" id="KW-0539">Nucleus</keyword>
<evidence type="ECO:0000256" key="7">
    <source>
        <dbReference type="HAMAP-Rule" id="MF_03040"/>
    </source>
</evidence>
<dbReference type="Gene3D" id="1.20.1740.10">
    <property type="entry name" value="Amino acid/polyamine transporter I"/>
    <property type="match status" value="1"/>
</dbReference>
<dbReference type="InterPro" id="IPR004840">
    <property type="entry name" value="Amino_acid_permease_CS"/>
</dbReference>
<evidence type="ECO:0000256" key="9">
    <source>
        <dbReference type="SAM" id="Phobius"/>
    </source>
</evidence>
<comment type="subcellular location">
    <subcellularLocation>
        <location evidence="1">Membrane</location>
        <topology evidence="1">Multi-pass membrane protein</topology>
    </subcellularLocation>
    <subcellularLocation>
        <location evidence="7">Nucleus</location>
    </subcellularLocation>
</comment>
<feature type="active site" description="Proton donor/acceptor" evidence="7">
    <location>
        <position position="205"/>
    </location>
</feature>
<evidence type="ECO:0000313" key="12">
    <source>
        <dbReference type="Proteomes" id="UP000033140"/>
    </source>
</evidence>
<dbReference type="InterPro" id="IPR050524">
    <property type="entry name" value="APC_YAT"/>
</dbReference>
<feature type="transmembrane region" description="Helical" evidence="9">
    <location>
        <begin position="691"/>
        <end position="712"/>
    </location>
</feature>
<evidence type="ECO:0000256" key="2">
    <source>
        <dbReference type="ARBA" id="ARBA00022448"/>
    </source>
</evidence>
<dbReference type="HAMAP" id="MF_03040">
    <property type="entry name" value="USB1"/>
    <property type="match status" value="1"/>
</dbReference>
<feature type="transmembrane region" description="Helical" evidence="9">
    <location>
        <begin position="555"/>
        <end position="574"/>
    </location>
</feature>
<evidence type="ECO:0000313" key="11">
    <source>
        <dbReference type="EMBL" id="GAO49651.1"/>
    </source>
</evidence>
<evidence type="ECO:0000256" key="8">
    <source>
        <dbReference type="SAM" id="MobiDB-lite"/>
    </source>
</evidence>
<feature type="transmembrane region" description="Helical" evidence="9">
    <location>
        <begin position="804"/>
        <end position="822"/>
    </location>
</feature>
<keyword evidence="3 9" id="KW-0812">Transmembrane</keyword>
<feature type="region of interest" description="Disordered" evidence="8">
    <location>
        <begin position="1"/>
        <end position="23"/>
    </location>
</feature>
<name>A0A0E9NIY9_SAICN</name>
<comment type="caution">
    <text evidence="11">The sequence shown here is derived from an EMBL/GenBank/DDBJ whole genome shotgun (WGS) entry which is preliminary data.</text>
</comment>
<dbReference type="AlphaFoldDB" id="A0A0E9NIY9"/>
<feature type="transmembrane region" description="Helical" evidence="9">
    <location>
        <begin position="762"/>
        <end position="783"/>
    </location>
</feature>
<keyword evidence="7" id="KW-0540">Nuclease</keyword>
<dbReference type="EC" id="3.1.4.-" evidence="7"/>
<keyword evidence="7" id="KW-0378">Hydrolase</keyword>
<dbReference type="InterPro" id="IPR004841">
    <property type="entry name" value="AA-permease/SLC12A_dom"/>
</dbReference>
<protein>
    <recommendedName>
        <fullName evidence="7">U6 snRNA phosphodiesterase</fullName>
        <ecNumber evidence="7">3.1.4.-</ecNumber>
    </recommendedName>
</protein>
<proteinExistence type="inferred from homology"/>
<dbReference type="SUPFAM" id="SSF55144">
    <property type="entry name" value="LigT-like"/>
    <property type="match status" value="1"/>
</dbReference>
<comment type="similarity">
    <text evidence="7">Belongs to the 2H phosphoesterase superfamily. USB1 family.</text>
</comment>
<feature type="transmembrane region" description="Helical" evidence="9">
    <location>
        <begin position="733"/>
        <end position="750"/>
    </location>
</feature>
<feature type="transmembrane region" description="Helical" evidence="9">
    <location>
        <begin position="635"/>
        <end position="656"/>
    </location>
</feature>
<reference evidence="11 12" key="2">
    <citation type="journal article" date="2014" name="J. Gen. Appl. Microbiol.">
        <title>The early diverging ascomycetous budding yeast Saitoella complicata has three histone deacetylases belonging to the Clr6, Hos2, and Rpd3 lineages.</title>
        <authorList>
            <person name="Nishida H."/>
            <person name="Matsumoto T."/>
            <person name="Kondo S."/>
            <person name="Hamamoto M."/>
            <person name="Yoshikawa H."/>
        </authorList>
    </citation>
    <scope>NUCLEOTIDE SEQUENCE [LARGE SCALE GENOMIC DNA]</scope>
    <source>
        <strain evidence="11 12">NRRL Y-17804</strain>
    </source>
</reference>
<evidence type="ECO:0000256" key="4">
    <source>
        <dbReference type="ARBA" id="ARBA00022970"/>
    </source>
</evidence>
<dbReference type="PROSITE" id="PS00218">
    <property type="entry name" value="AMINO_ACID_PERMEASE_1"/>
    <property type="match status" value="1"/>
</dbReference>
<organism evidence="11 12">
    <name type="scientific">Saitoella complicata (strain BCRC 22490 / CBS 7301 / JCM 7358 / NBRC 10748 / NRRL Y-17804)</name>
    <dbReference type="NCBI Taxonomy" id="698492"/>
    <lineage>
        <taxon>Eukaryota</taxon>
        <taxon>Fungi</taxon>
        <taxon>Dikarya</taxon>
        <taxon>Ascomycota</taxon>
        <taxon>Taphrinomycotina</taxon>
        <taxon>Taphrinomycotina incertae sedis</taxon>
        <taxon>Saitoella</taxon>
    </lineage>
</organism>
<dbReference type="Gene3D" id="3.90.1140.10">
    <property type="entry name" value="Cyclic phosphodiesterase"/>
    <property type="match status" value="1"/>
</dbReference>
<evidence type="ECO:0000259" key="10">
    <source>
        <dbReference type="Pfam" id="PF00324"/>
    </source>
</evidence>
<feature type="transmembrane region" description="Helical" evidence="9">
    <location>
        <begin position="834"/>
        <end position="855"/>
    </location>
</feature>
<feature type="region of interest" description="Disordered" evidence="8">
    <location>
        <begin position="364"/>
        <end position="402"/>
    </location>
</feature>
<gene>
    <name evidence="7" type="primary">USB1</name>
    <name evidence="11" type="ORF">G7K_3800-t1</name>
</gene>
<dbReference type="STRING" id="698492.A0A0E9NIY9"/>
<dbReference type="InterPro" id="IPR009097">
    <property type="entry name" value="Cyclic_Pdiesterase"/>
</dbReference>
<feature type="transmembrane region" description="Helical" evidence="9">
    <location>
        <begin position="439"/>
        <end position="456"/>
    </location>
</feature>
<sequence>MTTLVQYDSSSDDDANERDPAVEPAAVSTLPSLPSTFHNLYATKPRVGDDPAFHQGRKRAHRHVEGQWATHIYTEFWPDVKLMSILDRIVKKAGSLDKGWTSLLVSELGNQLALHISLSRPLTLWTDEREDFTRALSRVLADIEPFEMTLDNISTFVNDERTRTFLVLEVNEGISEFGGVLRALEAVMKQFKQPALYTVDTARFHVSIAWRLGGEEMKVKQLLQFVEEFGEELQALWKDTSKTIRVKEVKAKIGNQIWVKKLGELNLPHLRRTRSSSIAAADIILKFNGSPDRNILAFGMYNLASLKLRLRYRLQLLFHGRALRPQLRALPTVPHHPLAMSFKYARLPPDPGESSSLAKMGNPEQAQAMDQGGLDKNGEYELQSSKSPGSTESNTSPTGGHDVKRKLLSRHLMMISIGGIIGPGLLVGTGTALATGGPSGIFIAYCLIGAVLYLTMQSLGELATVFPETGSFVTWAGRFGDDAMGFALGWNYWYMWVTILANEYVAATVVLSFWTNDTPPTWAWILILWVFFLAFSFLSVDAYGETEFWLASLKVVFILLFFIVGVVINVGGIGDTGYIGFRYWKDPGAFADGFSGVVSVFAMAATYYAGTEMVGLTAGESKDPRKNIPRAIRQVFFRILFIYVGFVFFTGILVPYNDENLLSPKSKTGASPITIAFIRAGWAAGAHLVNAVLVITIISAVNSSLYAASRVVCMMARDGKAPRILSKINKRGVPIPALIFSNLFGLISLMKQSAGAGKAYSYLINMSGVSAFIAWAIISLCHIRFRRAIISQNKDIKLHFTARWYPYGAYIGFIANVVLVFLQGYPTLAAKPFVAADFVVAYVVLPAFLVLFLGWKWWHKTKWVNLEEADLDAGRKIYEDNIEVMDEVGDRETNLPKGRFRQVWNVIVG</sequence>
<dbReference type="GO" id="GO:0034477">
    <property type="term" value="P:U6 snRNA 3'-end processing"/>
    <property type="evidence" value="ECO:0007669"/>
    <property type="project" value="UniProtKB-UniRule"/>
</dbReference>
<feature type="domain" description="Amino acid permease/ SLC12A" evidence="10">
    <location>
        <begin position="411"/>
        <end position="862"/>
    </location>
</feature>
<dbReference type="GO" id="GO:0016020">
    <property type="term" value="C:membrane"/>
    <property type="evidence" value="ECO:0007669"/>
    <property type="project" value="UniProtKB-SubCell"/>
</dbReference>
<evidence type="ECO:0000256" key="1">
    <source>
        <dbReference type="ARBA" id="ARBA00004141"/>
    </source>
</evidence>
<reference evidence="11 12" key="3">
    <citation type="journal article" date="2015" name="Genome Announc.">
        <title>Draft Genome Sequence of the Archiascomycetous Yeast Saitoella complicata.</title>
        <authorList>
            <person name="Yamauchi K."/>
            <person name="Kondo S."/>
            <person name="Hamamoto M."/>
            <person name="Takahashi Y."/>
            <person name="Ogura Y."/>
            <person name="Hayashi T."/>
            <person name="Nishida H."/>
        </authorList>
    </citation>
    <scope>NUCLEOTIDE SEQUENCE [LARGE SCALE GENOMIC DNA]</scope>
    <source>
        <strain evidence="11 12">NRRL Y-17804</strain>
    </source>
</reference>
<feature type="transmembrane region" description="Helical" evidence="9">
    <location>
        <begin position="412"/>
        <end position="433"/>
    </location>
</feature>
<dbReference type="GO" id="GO:0015171">
    <property type="term" value="F:amino acid transmembrane transporter activity"/>
    <property type="evidence" value="ECO:0007669"/>
    <property type="project" value="TreeGrafter"/>
</dbReference>
<feature type="active site" description="Proton donor/acceptor" evidence="7">
    <location>
        <position position="115"/>
    </location>
</feature>
<dbReference type="FunFam" id="1.20.1740.10:FF:000001">
    <property type="entry name" value="Amino acid permease"/>
    <property type="match status" value="1"/>
</dbReference>
<dbReference type="EMBL" id="BACD03000024">
    <property type="protein sequence ID" value="GAO49651.1"/>
    <property type="molecule type" value="Genomic_DNA"/>
</dbReference>
<feature type="transmembrane region" description="Helical" evidence="9">
    <location>
        <begin position="493"/>
        <end position="515"/>
    </location>
</feature>
<dbReference type="InterPro" id="IPR027521">
    <property type="entry name" value="Usb1"/>
</dbReference>
<feature type="compositionally biased region" description="Polar residues" evidence="8">
    <location>
        <begin position="382"/>
        <end position="398"/>
    </location>
</feature>
<dbReference type="PANTHER" id="PTHR43341:SF26">
    <property type="entry name" value="GENERAL AMINO ACID PERMEASE AGP3"/>
    <property type="match status" value="1"/>
</dbReference>
<evidence type="ECO:0000256" key="5">
    <source>
        <dbReference type="ARBA" id="ARBA00022989"/>
    </source>
</evidence>
<keyword evidence="2" id="KW-0813">Transport</keyword>
<keyword evidence="4" id="KW-0029">Amino-acid transport</keyword>
<reference evidence="11 12" key="1">
    <citation type="journal article" date="2011" name="J. Gen. Appl. Microbiol.">
        <title>Draft genome sequencing of the enigmatic yeast Saitoella complicata.</title>
        <authorList>
            <person name="Nishida H."/>
            <person name="Hamamoto M."/>
            <person name="Sugiyama J."/>
        </authorList>
    </citation>
    <scope>NUCLEOTIDE SEQUENCE [LARGE SCALE GENOMIC DNA]</scope>
    <source>
        <strain evidence="11 12">NRRL Y-17804</strain>
    </source>
</reference>
<dbReference type="Pfam" id="PF09749">
    <property type="entry name" value="HVSL"/>
    <property type="match status" value="1"/>
</dbReference>
<keyword evidence="6 9" id="KW-0472">Membrane</keyword>
<dbReference type="PANTHER" id="PTHR43341">
    <property type="entry name" value="AMINO ACID PERMEASE"/>
    <property type="match status" value="1"/>
</dbReference>
<accession>A0A0E9NIY9</accession>
<dbReference type="Proteomes" id="UP000033140">
    <property type="component" value="Unassembled WGS sequence"/>
</dbReference>
<comment type="function">
    <text evidence="7">Phosphodiesterase responsible for the U6 snRNA 3' end processing. Acts as an exoribonuclease (RNase) responsible for trimming the poly(U) tract of the last nucleotides in the pre-U6 snRNA molecule, leading to the formation of mature U6 snRNA.</text>
</comment>
<evidence type="ECO:0000256" key="6">
    <source>
        <dbReference type="ARBA" id="ARBA00023136"/>
    </source>
</evidence>
<keyword evidence="5 9" id="KW-1133">Transmembrane helix</keyword>
<keyword evidence="12" id="KW-1185">Reference proteome</keyword>
<dbReference type="GO" id="GO:1990838">
    <property type="term" value="F:poly(U)-specific exoribonuclease activity, producing 3' uridine cyclic phosphate ends"/>
    <property type="evidence" value="ECO:0007669"/>
    <property type="project" value="UniProtKB-UniRule"/>
</dbReference>
<feature type="transmembrane region" description="Helical" evidence="9">
    <location>
        <begin position="521"/>
        <end position="543"/>
    </location>
</feature>